<dbReference type="EMBL" id="JBBCAQ010000028">
    <property type="protein sequence ID" value="KAK7585891.1"/>
    <property type="molecule type" value="Genomic_DNA"/>
</dbReference>
<reference evidence="1 2" key="1">
    <citation type="submission" date="2024-03" db="EMBL/GenBank/DDBJ databases">
        <title>Adaptation during the transition from Ophiocordyceps entomopathogen to insect associate is accompanied by gene loss and intensified selection.</title>
        <authorList>
            <person name="Ward C.M."/>
            <person name="Onetto C.A."/>
            <person name="Borneman A.R."/>
        </authorList>
    </citation>
    <scope>NUCLEOTIDE SEQUENCE [LARGE SCALE GENOMIC DNA]</scope>
    <source>
        <strain evidence="1">AWRI1</strain>
        <tissue evidence="1">Single Adult Female</tissue>
    </source>
</reference>
<proteinExistence type="predicted"/>
<evidence type="ECO:0000313" key="2">
    <source>
        <dbReference type="Proteomes" id="UP001367676"/>
    </source>
</evidence>
<comment type="caution">
    <text evidence="1">The sequence shown here is derived from an EMBL/GenBank/DDBJ whole genome shotgun (WGS) entry which is preliminary data.</text>
</comment>
<name>A0AAN9Y2T3_9HEMI</name>
<evidence type="ECO:0000313" key="1">
    <source>
        <dbReference type="EMBL" id="KAK7585891.1"/>
    </source>
</evidence>
<dbReference type="Proteomes" id="UP001367676">
    <property type="component" value="Unassembled WGS sequence"/>
</dbReference>
<sequence>MDFKTAVDLRKHLEDILTKFRPTPPEDTIQKSPTQVSQYDQFTGYYHPPACPEKSPPPIQEGDSTIGRHLGLIMSQTARSNYFTDSTQHSSSGISPSAIFQGCGNAAAWCFYFQAE</sequence>
<keyword evidence="2" id="KW-1185">Reference proteome</keyword>
<gene>
    <name evidence="1" type="ORF">V9T40_000070</name>
</gene>
<organism evidence="1 2">
    <name type="scientific">Parthenolecanium corni</name>
    <dbReference type="NCBI Taxonomy" id="536013"/>
    <lineage>
        <taxon>Eukaryota</taxon>
        <taxon>Metazoa</taxon>
        <taxon>Ecdysozoa</taxon>
        <taxon>Arthropoda</taxon>
        <taxon>Hexapoda</taxon>
        <taxon>Insecta</taxon>
        <taxon>Pterygota</taxon>
        <taxon>Neoptera</taxon>
        <taxon>Paraneoptera</taxon>
        <taxon>Hemiptera</taxon>
        <taxon>Sternorrhyncha</taxon>
        <taxon>Coccoidea</taxon>
        <taxon>Coccidae</taxon>
        <taxon>Parthenolecanium</taxon>
    </lineage>
</organism>
<protein>
    <submittedName>
        <fullName evidence="1">Uncharacterized protein</fullName>
    </submittedName>
</protein>
<dbReference type="AlphaFoldDB" id="A0AAN9Y2T3"/>
<accession>A0AAN9Y2T3</accession>